<gene>
    <name evidence="1" type="ORF">HUJ06_009173</name>
</gene>
<accession>A0A822YDB2</accession>
<protein>
    <submittedName>
        <fullName evidence="1">Uncharacterized protein</fullName>
    </submittedName>
</protein>
<dbReference type="AlphaFoldDB" id="A0A822YDB2"/>
<proteinExistence type="predicted"/>
<keyword evidence="2" id="KW-1185">Reference proteome</keyword>
<reference evidence="1 2" key="1">
    <citation type="journal article" date="2020" name="Mol. Biol. Evol.">
        <title>Distinct Expression and Methylation Patterns for Genes with Different Fates following a Single Whole-Genome Duplication in Flowering Plants.</title>
        <authorList>
            <person name="Shi T."/>
            <person name="Rahmani R.S."/>
            <person name="Gugger P.F."/>
            <person name="Wang M."/>
            <person name="Li H."/>
            <person name="Zhang Y."/>
            <person name="Li Z."/>
            <person name="Wang Q."/>
            <person name="Van de Peer Y."/>
            <person name="Marchal K."/>
            <person name="Chen J."/>
        </authorList>
    </citation>
    <scope>NUCLEOTIDE SEQUENCE [LARGE SCALE GENOMIC DNA]</scope>
    <source>
        <tissue evidence="1">Leaf</tissue>
    </source>
</reference>
<sequence length="43" mass="4857">MTFFSICQTHGDTPQSECNMYCVDCSCDAFCFYCRGQGTTIIE</sequence>
<evidence type="ECO:0000313" key="1">
    <source>
        <dbReference type="EMBL" id="DAD30322.1"/>
    </source>
</evidence>
<dbReference type="EMBL" id="DUZY01000003">
    <property type="protein sequence ID" value="DAD30322.1"/>
    <property type="molecule type" value="Genomic_DNA"/>
</dbReference>
<name>A0A822YDB2_NELNU</name>
<organism evidence="1 2">
    <name type="scientific">Nelumbo nucifera</name>
    <name type="common">Sacred lotus</name>
    <dbReference type="NCBI Taxonomy" id="4432"/>
    <lineage>
        <taxon>Eukaryota</taxon>
        <taxon>Viridiplantae</taxon>
        <taxon>Streptophyta</taxon>
        <taxon>Embryophyta</taxon>
        <taxon>Tracheophyta</taxon>
        <taxon>Spermatophyta</taxon>
        <taxon>Magnoliopsida</taxon>
        <taxon>Proteales</taxon>
        <taxon>Nelumbonaceae</taxon>
        <taxon>Nelumbo</taxon>
    </lineage>
</organism>
<evidence type="ECO:0000313" key="2">
    <source>
        <dbReference type="Proteomes" id="UP000607653"/>
    </source>
</evidence>
<comment type="caution">
    <text evidence="1">The sequence shown here is derived from an EMBL/GenBank/DDBJ whole genome shotgun (WGS) entry which is preliminary data.</text>
</comment>
<dbReference type="Proteomes" id="UP000607653">
    <property type="component" value="Unassembled WGS sequence"/>
</dbReference>